<protein>
    <recommendedName>
        <fullName evidence="4">Methyl-accepting chemotaxis protein (MCP) signaling protein</fullName>
    </recommendedName>
</protein>
<feature type="compositionally biased region" description="Polar residues" evidence="1">
    <location>
        <begin position="12"/>
        <end position="22"/>
    </location>
</feature>
<dbReference type="Gene3D" id="1.10.287.950">
    <property type="entry name" value="Methyl-accepting chemotaxis protein"/>
    <property type="match status" value="1"/>
</dbReference>
<gene>
    <name evidence="2" type="ORF">EDD72_10813</name>
</gene>
<dbReference type="AlphaFoldDB" id="A0A4R3KGG9"/>
<reference evidence="2 3" key="1">
    <citation type="submission" date="2019-03" db="EMBL/GenBank/DDBJ databases">
        <title>Genomic Encyclopedia of Type Strains, Phase IV (KMG-IV): sequencing the most valuable type-strain genomes for metagenomic binning, comparative biology and taxonomic classification.</title>
        <authorList>
            <person name="Goeker M."/>
        </authorList>
    </citation>
    <scope>NUCLEOTIDE SEQUENCE [LARGE SCALE GENOMIC DNA]</scope>
    <source>
        <strain evidence="2 3">DSM 23802</strain>
    </source>
</reference>
<name>A0A4R3KGG9_9BACI</name>
<proteinExistence type="predicted"/>
<dbReference type="EMBL" id="SMAB01000008">
    <property type="protein sequence ID" value="TCS82524.1"/>
    <property type="molecule type" value="Genomic_DNA"/>
</dbReference>
<evidence type="ECO:0008006" key="4">
    <source>
        <dbReference type="Google" id="ProtNLM"/>
    </source>
</evidence>
<dbReference type="RefSeq" id="WP_165894992.1">
    <property type="nucleotide sequence ID" value="NZ_SMAB01000008.1"/>
</dbReference>
<feature type="region of interest" description="Disordered" evidence="1">
    <location>
        <begin position="1"/>
        <end position="22"/>
    </location>
</feature>
<evidence type="ECO:0000313" key="3">
    <source>
        <dbReference type="Proteomes" id="UP000295788"/>
    </source>
</evidence>
<evidence type="ECO:0000313" key="2">
    <source>
        <dbReference type="EMBL" id="TCS82524.1"/>
    </source>
</evidence>
<sequence>MEGVAAAIEEATASSQKISNNTTETAKALEEVAKTAQAQAEMAEKLSSLVARFKV</sequence>
<dbReference type="SUPFAM" id="SSF58104">
    <property type="entry name" value="Methyl-accepting chemotaxis protein (MCP) signaling domain"/>
    <property type="match status" value="1"/>
</dbReference>
<evidence type="ECO:0000256" key="1">
    <source>
        <dbReference type="SAM" id="MobiDB-lite"/>
    </source>
</evidence>
<keyword evidence="3" id="KW-1185">Reference proteome</keyword>
<dbReference type="Proteomes" id="UP000295788">
    <property type="component" value="Unassembled WGS sequence"/>
</dbReference>
<accession>A0A4R3KGG9</accession>
<comment type="caution">
    <text evidence="2">The sequence shown here is derived from an EMBL/GenBank/DDBJ whole genome shotgun (WGS) entry which is preliminary data.</text>
</comment>
<organism evidence="2 3">
    <name type="scientific">Tepidibacillus fermentans</name>
    <dbReference type="NCBI Taxonomy" id="1281767"/>
    <lineage>
        <taxon>Bacteria</taxon>
        <taxon>Bacillati</taxon>
        <taxon>Bacillota</taxon>
        <taxon>Bacilli</taxon>
        <taxon>Bacillales</taxon>
        <taxon>Bacillaceae</taxon>
        <taxon>Tepidibacillus</taxon>
    </lineage>
</organism>